<dbReference type="InterPro" id="IPR041898">
    <property type="entry name" value="MAGE_WH1"/>
</dbReference>
<dbReference type="InterPro" id="IPR037445">
    <property type="entry name" value="MAGE"/>
</dbReference>
<dbReference type="AlphaFoldDB" id="L5L8N0"/>
<dbReference type="STRING" id="9402.L5L8N0"/>
<dbReference type="Gene3D" id="1.10.10.1210">
    <property type="entry name" value="MAGE homology domain, winged helix WH2 motif"/>
    <property type="match status" value="1"/>
</dbReference>
<feature type="domain" description="MAGE" evidence="2">
    <location>
        <begin position="122"/>
        <end position="321"/>
    </location>
</feature>
<protein>
    <submittedName>
        <fullName evidence="3">Melanoma-associated antigen 11</fullName>
    </submittedName>
</protein>
<dbReference type="Pfam" id="PF12440">
    <property type="entry name" value="MAGE_N"/>
    <property type="match status" value="1"/>
</dbReference>
<dbReference type="InterPro" id="IPR021072">
    <property type="entry name" value="MAGE_N"/>
</dbReference>
<dbReference type="FunCoup" id="L5L8N0">
    <property type="interactions" value="20"/>
</dbReference>
<evidence type="ECO:0000313" key="4">
    <source>
        <dbReference type="Proteomes" id="UP000010552"/>
    </source>
</evidence>
<dbReference type="InterPro" id="IPR002190">
    <property type="entry name" value="MHD_dom"/>
</dbReference>
<accession>L5L8N0</accession>
<feature type="compositionally biased region" description="Low complexity" evidence="1">
    <location>
        <begin position="42"/>
        <end position="52"/>
    </location>
</feature>
<dbReference type="GO" id="GO:0000122">
    <property type="term" value="P:negative regulation of transcription by RNA polymerase II"/>
    <property type="evidence" value="ECO:0007669"/>
    <property type="project" value="TreeGrafter"/>
</dbReference>
<dbReference type="SMART" id="SM01392">
    <property type="entry name" value="MAGE_N"/>
    <property type="match status" value="1"/>
</dbReference>
<evidence type="ECO:0000259" key="2">
    <source>
        <dbReference type="PROSITE" id="PS50838"/>
    </source>
</evidence>
<name>L5L8N0_PTEAL</name>
<evidence type="ECO:0000256" key="1">
    <source>
        <dbReference type="SAM" id="MobiDB-lite"/>
    </source>
</evidence>
<feature type="region of interest" description="Disordered" evidence="1">
    <location>
        <begin position="1"/>
        <end position="117"/>
    </location>
</feature>
<gene>
    <name evidence="3" type="ORF">PAL_GLEAN10000305</name>
</gene>
<organism evidence="3 4">
    <name type="scientific">Pteropus alecto</name>
    <name type="common">Black flying fox</name>
    <dbReference type="NCBI Taxonomy" id="9402"/>
    <lineage>
        <taxon>Eukaryota</taxon>
        <taxon>Metazoa</taxon>
        <taxon>Chordata</taxon>
        <taxon>Craniata</taxon>
        <taxon>Vertebrata</taxon>
        <taxon>Euteleostomi</taxon>
        <taxon>Mammalia</taxon>
        <taxon>Eutheria</taxon>
        <taxon>Laurasiatheria</taxon>
        <taxon>Chiroptera</taxon>
        <taxon>Yinpterochiroptera</taxon>
        <taxon>Pteropodoidea</taxon>
        <taxon>Pteropodidae</taxon>
        <taxon>Pteropodinae</taxon>
        <taxon>Pteropus</taxon>
    </lineage>
</organism>
<reference evidence="4" key="1">
    <citation type="journal article" date="2013" name="Science">
        <title>Comparative analysis of bat genomes provides insight into the evolution of flight and immunity.</title>
        <authorList>
            <person name="Zhang G."/>
            <person name="Cowled C."/>
            <person name="Shi Z."/>
            <person name="Huang Z."/>
            <person name="Bishop-Lilly K.A."/>
            <person name="Fang X."/>
            <person name="Wynne J.W."/>
            <person name="Xiong Z."/>
            <person name="Baker M.L."/>
            <person name="Zhao W."/>
            <person name="Tachedjian M."/>
            <person name="Zhu Y."/>
            <person name="Zhou P."/>
            <person name="Jiang X."/>
            <person name="Ng J."/>
            <person name="Yang L."/>
            <person name="Wu L."/>
            <person name="Xiao J."/>
            <person name="Feng Y."/>
            <person name="Chen Y."/>
            <person name="Sun X."/>
            <person name="Zhang Y."/>
            <person name="Marsh G.A."/>
            <person name="Crameri G."/>
            <person name="Broder C.C."/>
            <person name="Frey K.G."/>
            <person name="Wang L.F."/>
            <person name="Wang J."/>
        </authorList>
    </citation>
    <scope>NUCLEOTIDE SEQUENCE [LARGE SCALE GENOMIC DNA]</scope>
</reference>
<feature type="compositionally biased region" description="Acidic residues" evidence="1">
    <location>
        <begin position="92"/>
        <end position="115"/>
    </location>
</feature>
<dbReference type="PANTHER" id="PTHR11736">
    <property type="entry name" value="MELANOMA-ASSOCIATED ANTIGEN MAGE ANTIGEN"/>
    <property type="match status" value="1"/>
</dbReference>
<dbReference type="InParanoid" id="L5L8N0"/>
<proteinExistence type="predicted"/>
<keyword evidence="4" id="KW-1185">Reference proteome</keyword>
<feature type="compositionally biased region" description="Basic and acidic residues" evidence="1">
    <location>
        <begin position="11"/>
        <end position="28"/>
    </location>
</feature>
<dbReference type="eggNOG" id="KOG4562">
    <property type="taxonomic scope" value="Eukaryota"/>
</dbReference>
<dbReference type="Gene3D" id="1.10.10.1200">
    <property type="entry name" value="MAGE homology domain, winged helix WH1 motif"/>
    <property type="match status" value="1"/>
</dbReference>
<dbReference type="FunFam" id="1.10.10.1200:FF:000007">
    <property type="entry name" value="Melanoma-associated antigen C2"/>
    <property type="match status" value="1"/>
</dbReference>
<dbReference type="GO" id="GO:0005634">
    <property type="term" value="C:nucleus"/>
    <property type="evidence" value="ECO:0007669"/>
    <property type="project" value="TreeGrafter"/>
</dbReference>
<dbReference type="PANTHER" id="PTHR11736:SF153">
    <property type="entry name" value="MELANOMA-ASSOCIATED ANTIGEN 10"/>
    <property type="match status" value="1"/>
</dbReference>
<dbReference type="Pfam" id="PF01454">
    <property type="entry name" value="MAGE"/>
    <property type="match status" value="1"/>
</dbReference>
<sequence>MPLGQMNELSKLGEDHQDPEEKHGHLESHVLGAEVTEGATVPSSSPISSTPSVLFPDILEEVGGAATQSPPQSPEGACPSPPAMATAPWSQSEDEGSSSQDEEGPSSGEDSEDAESSLQGALNLKITDPVVFLLLKYRIKEPTTKAEMLSRVIKEYGDHFPMIFSLASECLQLVFGVDVNKVDATNHTYVLSTTLGLTYNGMVSDGHNMPRTGLLVMLLGLILLEDDCAPEEDIWEALGDMEVYAGREHSIYGEPRELITKVWVREQYVVYRQVANSDPARYEFLWGPRAHAETSKLKVMEYLLRVYRQDPNSLPSLSEEADGNEEVGA</sequence>
<dbReference type="PROSITE" id="PS50838">
    <property type="entry name" value="MAGE"/>
    <property type="match status" value="1"/>
</dbReference>
<dbReference type="SMART" id="SM01373">
    <property type="entry name" value="MAGE"/>
    <property type="match status" value="1"/>
</dbReference>
<dbReference type="EMBL" id="KB030228">
    <property type="protein sequence ID" value="ELK19646.1"/>
    <property type="molecule type" value="Genomic_DNA"/>
</dbReference>
<dbReference type="Proteomes" id="UP000010552">
    <property type="component" value="Unassembled WGS sequence"/>
</dbReference>
<dbReference type="FunFam" id="1.10.10.1210:FF:000001">
    <property type="entry name" value="melanoma-associated antigen D1"/>
    <property type="match status" value="1"/>
</dbReference>
<evidence type="ECO:0000313" key="3">
    <source>
        <dbReference type="EMBL" id="ELK19646.1"/>
    </source>
</evidence>
<dbReference type="InterPro" id="IPR041899">
    <property type="entry name" value="MAGE_WH2"/>
</dbReference>